<reference evidence="2 3" key="1">
    <citation type="journal article" date="2019" name="Commun. Biol.">
        <title>The bagworm genome reveals a unique fibroin gene that provides high tensile strength.</title>
        <authorList>
            <person name="Kono N."/>
            <person name="Nakamura H."/>
            <person name="Ohtoshi R."/>
            <person name="Tomita M."/>
            <person name="Numata K."/>
            <person name="Arakawa K."/>
        </authorList>
    </citation>
    <scope>NUCLEOTIDE SEQUENCE [LARGE SCALE GENOMIC DNA]</scope>
</reference>
<evidence type="ECO:0000313" key="3">
    <source>
        <dbReference type="Proteomes" id="UP000299102"/>
    </source>
</evidence>
<sequence length="123" mass="14033">MSRPKRLTKRQRQKHRPQVGNGFALHRTGRQTDKDDRSPVISGNLPGVDLLFTGAEVAAIKVILKLGKDDYTRPKSYQHIGLLSMLGKAVERMLFGRLQWNLMLKLQATQHGFTPQRRMEDAL</sequence>
<dbReference type="Proteomes" id="UP000299102">
    <property type="component" value="Unassembled WGS sequence"/>
</dbReference>
<accession>A0A4C1X302</accession>
<protein>
    <recommendedName>
        <fullName evidence="4">Reverse transcriptase domain-containing protein</fullName>
    </recommendedName>
</protein>
<feature type="region of interest" description="Disordered" evidence="1">
    <location>
        <begin position="1"/>
        <end position="40"/>
    </location>
</feature>
<dbReference type="OrthoDB" id="411871at2759"/>
<evidence type="ECO:0000313" key="2">
    <source>
        <dbReference type="EMBL" id="GBP57362.1"/>
    </source>
</evidence>
<name>A0A4C1X302_EUMVA</name>
<feature type="compositionally biased region" description="Basic residues" evidence="1">
    <location>
        <begin position="1"/>
        <end position="17"/>
    </location>
</feature>
<keyword evidence="3" id="KW-1185">Reference proteome</keyword>
<evidence type="ECO:0000256" key="1">
    <source>
        <dbReference type="SAM" id="MobiDB-lite"/>
    </source>
</evidence>
<comment type="caution">
    <text evidence="2">The sequence shown here is derived from an EMBL/GenBank/DDBJ whole genome shotgun (WGS) entry which is preliminary data.</text>
</comment>
<gene>
    <name evidence="2" type="ORF">EVAR_27392_1</name>
</gene>
<dbReference type="AlphaFoldDB" id="A0A4C1X302"/>
<organism evidence="2 3">
    <name type="scientific">Eumeta variegata</name>
    <name type="common">Bagworm moth</name>
    <name type="synonym">Eumeta japonica</name>
    <dbReference type="NCBI Taxonomy" id="151549"/>
    <lineage>
        <taxon>Eukaryota</taxon>
        <taxon>Metazoa</taxon>
        <taxon>Ecdysozoa</taxon>
        <taxon>Arthropoda</taxon>
        <taxon>Hexapoda</taxon>
        <taxon>Insecta</taxon>
        <taxon>Pterygota</taxon>
        <taxon>Neoptera</taxon>
        <taxon>Endopterygota</taxon>
        <taxon>Lepidoptera</taxon>
        <taxon>Glossata</taxon>
        <taxon>Ditrysia</taxon>
        <taxon>Tineoidea</taxon>
        <taxon>Psychidae</taxon>
        <taxon>Oiketicinae</taxon>
        <taxon>Eumeta</taxon>
    </lineage>
</organism>
<evidence type="ECO:0008006" key="4">
    <source>
        <dbReference type="Google" id="ProtNLM"/>
    </source>
</evidence>
<proteinExistence type="predicted"/>
<dbReference type="EMBL" id="BGZK01000714">
    <property type="protein sequence ID" value="GBP57362.1"/>
    <property type="molecule type" value="Genomic_DNA"/>
</dbReference>